<feature type="active site" description="Schiff-base intermediate with substrate" evidence="9">
    <location>
        <position position="84"/>
    </location>
</feature>
<dbReference type="GO" id="GO:0006098">
    <property type="term" value="P:pentose-phosphate shunt"/>
    <property type="evidence" value="ECO:0007669"/>
    <property type="project" value="UniProtKB-UniRule"/>
</dbReference>
<keyword evidence="6 9" id="KW-0570">Pentose shunt</keyword>
<sequence length="228" mass="24799">MKIFIDTADIKEIREVASWGILEGCTTNPTLVSKTGRPFKDCVRDILEVVNGPVSVEAISTEADGMIKEGEEWAKLDPEKITIKIPMCIEGLKAIKGLSLRNIKTNCTLTFSLNQVLLAARAGATFISPFVGRLDDIGHAGMDLVADIVDLIDDYSLESQVIAASIRHPLHVVEAAQAGAHIATIPYKVLVKMVRHPLTDAGIKKFYEDYQKIPGPGGNKGSSEKKCR</sequence>
<reference evidence="10 11" key="1">
    <citation type="submission" date="2017-07" db="EMBL/GenBank/DDBJ databases">
        <title>Recovery of genomes from metagenomes via a dereplication, aggregation, and scoring strategy.</title>
        <authorList>
            <person name="Sieber C.M."/>
            <person name="Probst A.J."/>
            <person name="Sharrar A."/>
            <person name="Thomas B.C."/>
            <person name="Hess M."/>
            <person name="Tringe S.G."/>
            <person name="Banfield J.F."/>
        </authorList>
    </citation>
    <scope>NUCLEOTIDE SEQUENCE [LARGE SCALE GENOMIC DNA]</scope>
    <source>
        <strain evidence="10">JGI_Cruoil_03_51_56</strain>
    </source>
</reference>
<dbReference type="PROSITE" id="PS00958">
    <property type="entry name" value="TRANSALDOLASE_2"/>
    <property type="match status" value="1"/>
</dbReference>
<dbReference type="InterPro" id="IPR033919">
    <property type="entry name" value="TSA/FSA_arc/bac"/>
</dbReference>
<evidence type="ECO:0000313" key="11">
    <source>
        <dbReference type="Proteomes" id="UP000215559"/>
    </source>
</evidence>
<evidence type="ECO:0000256" key="1">
    <source>
        <dbReference type="ARBA" id="ARBA00004496"/>
    </source>
</evidence>
<dbReference type="PANTHER" id="PTHR10683:SF36">
    <property type="entry name" value="TRANSALDOLASE"/>
    <property type="match status" value="1"/>
</dbReference>
<accession>A0A235BWD9</accession>
<proteinExistence type="inferred from homology"/>
<evidence type="ECO:0000256" key="2">
    <source>
        <dbReference type="ARBA" id="ARBA00004857"/>
    </source>
</evidence>
<evidence type="ECO:0000256" key="5">
    <source>
        <dbReference type="ARBA" id="ARBA00022679"/>
    </source>
</evidence>
<dbReference type="PANTHER" id="PTHR10683">
    <property type="entry name" value="TRANSALDOLASE"/>
    <property type="match status" value="1"/>
</dbReference>
<dbReference type="FunFam" id="3.20.20.70:FF:000018">
    <property type="entry name" value="Probable transaldolase"/>
    <property type="match status" value="1"/>
</dbReference>
<dbReference type="PROSITE" id="PS01054">
    <property type="entry name" value="TRANSALDOLASE_1"/>
    <property type="match status" value="1"/>
</dbReference>
<evidence type="ECO:0000256" key="6">
    <source>
        <dbReference type="ARBA" id="ARBA00023126"/>
    </source>
</evidence>
<dbReference type="UniPathway" id="UPA00115">
    <property type="reaction ID" value="UER00414"/>
</dbReference>
<dbReference type="HAMAP" id="MF_00494">
    <property type="entry name" value="Transaldolase_3b"/>
    <property type="match status" value="1"/>
</dbReference>
<evidence type="ECO:0000256" key="4">
    <source>
        <dbReference type="ARBA" id="ARBA00022490"/>
    </source>
</evidence>
<comment type="caution">
    <text evidence="10">The sequence shown here is derived from an EMBL/GenBank/DDBJ whole genome shotgun (WGS) entry which is preliminary data.</text>
</comment>
<keyword evidence="4 9" id="KW-0963">Cytoplasm</keyword>
<keyword evidence="5 9" id="KW-0808">Transferase</keyword>
<evidence type="ECO:0000256" key="7">
    <source>
        <dbReference type="ARBA" id="ARBA00023270"/>
    </source>
</evidence>
<protein>
    <recommendedName>
        <fullName evidence="9">Probable transaldolase</fullName>
        <ecNumber evidence="9">2.2.1.2</ecNumber>
    </recommendedName>
</protein>
<dbReference type="EC" id="2.2.1.2" evidence="9"/>
<dbReference type="InterPro" id="IPR018225">
    <property type="entry name" value="Transaldolase_AS"/>
</dbReference>
<dbReference type="Pfam" id="PF00923">
    <property type="entry name" value="TAL_FSA"/>
    <property type="match status" value="1"/>
</dbReference>
<comment type="pathway">
    <text evidence="2 9">Carbohydrate degradation; pentose phosphate pathway; D-glyceraldehyde 3-phosphate and beta-D-fructose 6-phosphate from D-ribose 5-phosphate and D-xylulose 5-phosphate (non-oxidative stage): step 2/3.</text>
</comment>
<dbReference type="NCBIfam" id="TIGR00875">
    <property type="entry name" value="fsa_talC_mipB"/>
    <property type="match status" value="1"/>
</dbReference>
<dbReference type="Gene3D" id="3.20.20.70">
    <property type="entry name" value="Aldolase class I"/>
    <property type="match status" value="1"/>
</dbReference>
<evidence type="ECO:0000256" key="8">
    <source>
        <dbReference type="ARBA" id="ARBA00048810"/>
    </source>
</evidence>
<dbReference type="InterPro" id="IPR022999">
    <property type="entry name" value="Transaldolase_3B"/>
</dbReference>
<dbReference type="GO" id="GO:0016832">
    <property type="term" value="F:aldehyde-lyase activity"/>
    <property type="evidence" value="ECO:0007669"/>
    <property type="project" value="InterPro"/>
</dbReference>
<dbReference type="InterPro" id="IPR004731">
    <property type="entry name" value="Transaldolase_3B/F6P_aldolase"/>
</dbReference>
<dbReference type="SUPFAM" id="SSF51569">
    <property type="entry name" value="Aldolase"/>
    <property type="match status" value="1"/>
</dbReference>
<dbReference type="AlphaFoldDB" id="A0A235BWD9"/>
<comment type="subcellular location">
    <subcellularLocation>
        <location evidence="1 9">Cytoplasm</location>
    </subcellularLocation>
</comment>
<dbReference type="InterPro" id="IPR001585">
    <property type="entry name" value="TAL/FSA"/>
</dbReference>
<evidence type="ECO:0000313" key="10">
    <source>
        <dbReference type="EMBL" id="OYD16449.1"/>
    </source>
</evidence>
<comment type="similarity">
    <text evidence="3 9">Belongs to the transaldolase family. Type 3B subfamily.</text>
</comment>
<name>A0A235BWD9_UNCW3</name>
<dbReference type="CDD" id="cd00956">
    <property type="entry name" value="Transaldolase_FSA"/>
    <property type="match status" value="1"/>
</dbReference>
<dbReference type="GO" id="GO:0005737">
    <property type="term" value="C:cytoplasm"/>
    <property type="evidence" value="ECO:0007669"/>
    <property type="project" value="UniProtKB-SubCell"/>
</dbReference>
<dbReference type="EMBL" id="NOZP01000050">
    <property type="protein sequence ID" value="OYD16449.1"/>
    <property type="molecule type" value="Genomic_DNA"/>
</dbReference>
<dbReference type="InterPro" id="IPR013785">
    <property type="entry name" value="Aldolase_TIM"/>
</dbReference>
<dbReference type="GO" id="GO:0005975">
    <property type="term" value="P:carbohydrate metabolic process"/>
    <property type="evidence" value="ECO:0007669"/>
    <property type="project" value="InterPro"/>
</dbReference>
<comment type="catalytic activity">
    <reaction evidence="8 9">
        <text>D-sedoheptulose 7-phosphate + D-glyceraldehyde 3-phosphate = D-erythrose 4-phosphate + beta-D-fructose 6-phosphate</text>
        <dbReference type="Rhea" id="RHEA:17053"/>
        <dbReference type="ChEBI" id="CHEBI:16897"/>
        <dbReference type="ChEBI" id="CHEBI:57483"/>
        <dbReference type="ChEBI" id="CHEBI:57634"/>
        <dbReference type="ChEBI" id="CHEBI:59776"/>
        <dbReference type="EC" id="2.2.1.2"/>
    </reaction>
</comment>
<keyword evidence="7 9" id="KW-0704">Schiff base</keyword>
<dbReference type="GO" id="GO:0004801">
    <property type="term" value="F:transaldolase activity"/>
    <property type="evidence" value="ECO:0007669"/>
    <property type="project" value="UniProtKB-UniRule"/>
</dbReference>
<evidence type="ECO:0000256" key="3">
    <source>
        <dbReference type="ARBA" id="ARBA00005740"/>
    </source>
</evidence>
<evidence type="ECO:0000256" key="9">
    <source>
        <dbReference type="HAMAP-Rule" id="MF_00494"/>
    </source>
</evidence>
<comment type="function">
    <text evidence="9">Transaldolase is important for the balance of metabolites in the pentose-phosphate pathway.</text>
</comment>
<organism evidence="10 11">
    <name type="scientific">candidate division WOR-3 bacterium JGI_Cruoil_03_51_56</name>
    <dbReference type="NCBI Taxonomy" id="1973747"/>
    <lineage>
        <taxon>Bacteria</taxon>
        <taxon>Bacteria division WOR-3</taxon>
    </lineage>
</organism>
<dbReference type="Proteomes" id="UP000215559">
    <property type="component" value="Unassembled WGS sequence"/>
</dbReference>
<gene>
    <name evidence="10" type="primary">fsa</name>
    <name evidence="9" type="synonym">tal</name>
    <name evidence="10" type="ORF">CH330_02815</name>
</gene>